<gene>
    <name evidence="1" type="ORF">DCHRY22_LOCUS6966</name>
</gene>
<sequence>MSIYRQDLAKKTAETAGVSSSTVYNVLAEYKNEKRVQSPTPAPKRVTKIDLLDEIDLRHTKSKVWQDISVQSSQEAHRKGLSTRLTAPTGKGKRLIILHIGSEDGFLNGGE</sequence>
<organism evidence="1 2">
    <name type="scientific">Danaus chrysippus</name>
    <name type="common">African queen</name>
    <dbReference type="NCBI Taxonomy" id="151541"/>
    <lineage>
        <taxon>Eukaryota</taxon>
        <taxon>Metazoa</taxon>
        <taxon>Ecdysozoa</taxon>
        <taxon>Arthropoda</taxon>
        <taxon>Hexapoda</taxon>
        <taxon>Insecta</taxon>
        <taxon>Pterygota</taxon>
        <taxon>Neoptera</taxon>
        <taxon>Endopterygota</taxon>
        <taxon>Lepidoptera</taxon>
        <taxon>Glossata</taxon>
        <taxon>Ditrysia</taxon>
        <taxon>Papilionoidea</taxon>
        <taxon>Nymphalidae</taxon>
        <taxon>Danainae</taxon>
        <taxon>Danaini</taxon>
        <taxon>Danaina</taxon>
        <taxon>Danaus</taxon>
        <taxon>Anosia</taxon>
    </lineage>
</organism>
<evidence type="ECO:0000313" key="1">
    <source>
        <dbReference type="EMBL" id="CAG9566308.1"/>
    </source>
</evidence>
<accession>A0A8J2QU02</accession>
<name>A0A8J2QU02_9NEOP</name>
<dbReference type="Proteomes" id="UP000789524">
    <property type="component" value="Unassembled WGS sequence"/>
</dbReference>
<protein>
    <submittedName>
        <fullName evidence="1">(African queen) hypothetical protein</fullName>
    </submittedName>
</protein>
<evidence type="ECO:0000313" key="2">
    <source>
        <dbReference type="Proteomes" id="UP000789524"/>
    </source>
</evidence>
<dbReference type="OrthoDB" id="10039611at2759"/>
<reference evidence="1" key="1">
    <citation type="submission" date="2021-09" db="EMBL/GenBank/DDBJ databases">
        <authorList>
            <person name="Martin H S."/>
        </authorList>
    </citation>
    <scope>NUCLEOTIDE SEQUENCE</scope>
</reference>
<comment type="caution">
    <text evidence="1">The sequence shown here is derived from an EMBL/GenBank/DDBJ whole genome shotgun (WGS) entry which is preliminary data.</text>
</comment>
<keyword evidence="2" id="KW-1185">Reference proteome</keyword>
<dbReference type="EMBL" id="CAKASE010000056">
    <property type="protein sequence ID" value="CAG9566308.1"/>
    <property type="molecule type" value="Genomic_DNA"/>
</dbReference>
<dbReference type="AlphaFoldDB" id="A0A8J2QU02"/>
<proteinExistence type="predicted"/>